<proteinExistence type="predicted"/>
<dbReference type="Proteomes" id="UP000240608">
    <property type="component" value="Unassembled WGS sequence"/>
</dbReference>
<dbReference type="AlphaFoldDB" id="A0A2T4DEG7"/>
<comment type="caution">
    <text evidence="1">The sequence shown here is derived from an EMBL/GenBank/DDBJ whole genome shotgun (WGS) entry which is preliminary data.</text>
</comment>
<name>A0A2T4DEG7_9BACT</name>
<organism evidence="1 2">
    <name type="scientific">Marivirga lumbricoides</name>
    <dbReference type="NCBI Taxonomy" id="1046115"/>
    <lineage>
        <taxon>Bacteria</taxon>
        <taxon>Pseudomonadati</taxon>
        <taxon>Bacteroidota</taxon>
        <taxon>Cytophagia</taxon>
        <taxon>Cytophagales</taxon>
        <taxon>Marivirgaceae</taxon>
        <taxon>Marivirga</taxon>
    </lineage>
</organism>
<protein>
    <recommendedName>
        <fullName evidence="3">STAS/SEC14 domain-containing protein</fullName>
    </recommendedName>
</protein>
<dbReference type="EMBL" id="PYVU01000250">
    <property type="protein sequence ID" value="PTB92251.1"/>
    <property type="molecule type" value="Genomic_DNA"/>
</dbReference>
<evidence type="ECO:0008006" key="3">
    <source>
        <dbReference type="Google" id="ProtNLM"/>
    </source>
</evidence>
<evidence type="ECO:0000313" key="2">
    <source>
        <dbReference type="Proteomes" id="UP000240608"/>
    </source>
</evidence>
<gene>
    <name evidence="1" type="ORF">C9994_14345</name>
</gene>
<evidence type="ECO:0000313" key="1">
    <source>
        <dbReference type="EMBL" id="PTB92251.1"/>
    </source>
</evidence>
<sequence length="142" mass="16747">MILIVFQPDPMLLLKRKTLLFTEELNYFKVVSRGERWHFAEVIQNANKIHQAIQKSPYKLVLLDYRETCYHLPQNQTFNLVKVFEIQLSKFKEVKIAVIVSNRSKEIGSFWSSVCRSKGLDCNIYNEVKEGENWLASHFSTY</sequence>
<accession>A0A2T4DEG7</accession>
<reference evidence="1 2" key="1">
    <citation type="submission" date="2018-03" db="EMBL/GenBank/DDBJ databases">
        <title>Cross-interface Injection: A General Nanoliter Liquid Handling Method Applied to Single Cells Genome Amplification Automated Nanoliter Liquid Handling Applied to Single Cell Multiple Displacement Amplification.</title>
        <authorList>
            <person name="Yun J."/>
            <person name="Xu P."/>
            <person name="Xu J."/>
            <person name="Dai X."/>
            <person name="Wang Y."/>
            <person name="Zheng X."/>
            <person name="Cao C."/>
            <person name="Yi Q."/>
            <person name="Zhu Y."/>
            <person name="Wang L."/>
            <person name="Dong Z."/>
            <person name="Huang Y."/>
            <person name="Huang L."/>
            <person name="Du W."/>
        </authorList>
    </citation>
    <scope>NUCLEOTIDE SEQUENCE [LARGE SCALE GENOMIC DNA]</scope>
    <source>
        <strain evidence="1 2">Z-D1-2</strain>
    </source>
</reference>